<keyword evidence="2" id="KW-1185">Reference proteome</keyword>
<accession>A0A238WRK8</accession>
<dbReference type="EMBL" id="FZNS01000003">
    <property type="protein sequence ID" value="SNR49165.1"/>
    <property type="molecule type" value="Genomic_DNA"/>
</dbReference>
<dbReference type="RefSeq" id="WP_089332152.1">
    <property type="nucleotide sequence ID" value="NZ_FZNS01000003.1"/>
</dbReference>
<organism evidence="1 2">
    <name type="scientific">Hymenobacter mucosus</name>
    <dbReference type="NCBI Taxonomy" id="1411120"/>
    <lineage>
        <taxon>Bacteria</taxon>
        <taxon>Pseudomonadati</taxon>
        <taxon>Bacteroidota</taxon>
        <taxon>Cytophagia</taxon>
        <taxon>Cytophagales</taxon>
        <taxon>Hymenobacteraceae</taxon>
        <taxon>Hymenobacter</taxon>
    </lineage>
</organism>
<reference evidence="2" key="1">
    <citation type="submission" date="2017-06" db="EMBL/GenBank/DDBJ databases">
        <authorList>
            <person name="Varghese N."/>
            <person name="Submissions S."/>
        </authorList>
    </citation>
    <scope>NUCLEOTIDE SEQUENCE [LARGE SCALE GENOMIC DNA]</scope>
    <source>
        <strain evidence="2">DSM 28041</strain>
    </source>
</reference>
<dbReference type="AlphaFoldDB" id="A0A238WRK8"/>
<name>A0A238WRK8_9BACT</name>
<sequence>MYVPFDQLAPTARLWIYQANRPLTLDEVETAQPALRYFADQWTSHGRTLQASATILHQQFLVIGLDEAVADASGCSIDASVRFVKALEEQLQVSLLEKSQLAFLIDGQVKSLDRRELRAAVTAGTLQPSTLYFDNTINHHSQLQSAWPAPAAATWLARYF</sequence>
<evidence type="ECO:0008006" key="3">
    <source>
        <dbReference type="Google" id="ProtNLM"/>
    </source>
</evidence>
<proteinExistence type="predicted"/>
<evidence type="ECO:0000313" key="2">
    <source>
        <dbReference type="Proteomes" id="UP000198310"/>
    </source>
</evidence>
<protein>
    <recommendedName>
        <fullName evidence="3">ABC transporter ATPase</fullName>
    </recommendedName>
</protein>
<dbReference type="Proteomes" id="UP000198310">
    <property type="component" value="Unassembled WGS sequence"/>
</dbReference>
<gene>
    <name evidence="1" type="ORF">SAMN06269173_1034</name>
</gene>
<evidence type="ECO:0000313" key="1">
    <source>
        <dbReference type="EMBL" id="SNR49165.1"/>
    </source>
</evidence>